<keyword evidence="1" id="KW-0472">Membrane</keyword>
<comment type="caution">
    <text evidence="2">The sequence shown here is derived from an EMBL/GenBank/DDBJ whole genome shotgun (WGS) entry which is preliminary data.</text>
</comment>
<keyword evidence="1" id="KW-0812">Transmembrane</keyword>
<organism evidence="2 3">
    <name type="scientific">Fusarium napiforme</name>
    <dbReference type="NCBI Taxonomy" id="42672"/>
    <lineage>
        <taxon>Eukaryota</taxon>
        <taxon>Fungi</taxon>
        <taxon>Dikarya</taxon>
        <taxon>Ascomycota</taxon>
        <taxon>Pezizomycotina</taxon>
        <taxon>Sordariomycetes</taxon>
        <taxon>Hypocreomycetidae</taxon>
        <taxon>Hypocreales</taxon>
        <taxon>Nectriaceae</taxon>
        <taxon>Fusarium</taxon>
        <taxon>Fusarium fujikuroi species complex</taxon>
    </lineage>
</organism>
<keyword evidence="3" id="KW-1185">Reference proteome</keyword>
<accession>A0A8H5MPL4</accession>
<gene>
    <name evidence="2" type="ORF">FNAPI_12078</name>
</gene>
<dbReference type="AlphaFoldDB" id="A0A8H5MPL4"/>
<name>A0A8H5MPL4_9HYPO</name>
<evidence type="ECO:0000256" key="1">
    <source>
        <dbReference type="SAM" id="Phobius"/>
    </source>
</evidence>
<keyword evidence="1" id="KW-1133">Transmembrane helix</keyword>
<reference evidence="2 3" key="1">
    <citation type="submission" date="2020-05" db="EMBL/GenBank/DDBJ databases">
        <title>Identification and distribution of gene clusters putatively required for synthesis of sphingolipid metabolism inhibitors in phylogenetically diverse species of the filamentous fungus Fusarium.</title>
        <authorList>
            <person name="Kim H.-S."/>
            <person name="Busman M."/>
            <person name="Brown D.W."/>
            <person name="Divon H."/>
            <person name="Uhlig S."/>
            <person name="Proctor R.H."/>
        </authorList>
    </citation>
    <scope>NUCLEOTIDE SEQUENCE [LARGE SCALE GENOMIC DNA]</scope>
    <source>
        <strain evidence="2 3">NRRL 25196</strain>
    </source>
</reference>
<proteinExistence type="predicted"/>
<protein>
    <submittedName>
        <fullName evidence="2">Uncharacterized protein</fullName>
    </submittedName>
</protein>
<feature type="transmembrane region" description="Helical" evidence="1">
    <location>
        <begin position="20"/>
        <end position="43"/>
    </location>
</feature>
<dbReference type="EMBL" id="JAAOAO010000597">
    <property type="protein sequence ID" value="KAF5535435.1"/>
    <property type="molecule type" value="Genomic_DNA"/>
</dbReference>
<dbReference type="Proteomes" id="UP000574317">
    <property type="component" value="Unassembled WGS sequence"/>
</dbReference>
<sequence length="127" mass="14411">MSSNSRFKILGRRTPPPYRLPNPAFFLIWYALTSLSLILPATWRNTGTDGWQLLTTALKAEMAKICSVLPQSDREFKQELAYFTTVQRCIETVNLTPRLMGACTSKLVSGPTIVHQEYGLLEENSWD</sequence>
<evidence type="ECO:0000313" key="2">
    <source>
        <dbReference type="EMBL" id="KAF5535435.1"/>
    </source>
</evidence>
<evidence type="ECO:0000313" key="3">
    <source>
        <dbReference type="Proteomes" id="UP000574317"/>
    </source>
</evidence>